<accession>A0A8H4US95</accession>
<dbReference type="SUPFAM" id="SSF47616">
    <property type="entry name" value="GST C-terminal domain-like"/>
    <property type="match status" value="1"/>
</dbReference>
<dbReference type="Pfam" id="PF22041">
    <property type="entry name" value="GST_C_7"/>
    <property type="match status" value="1"/>
</dbReference>
<protein>
    <recommendedName>
        <fullName evidence="1">Glutathione S-transferase UstS-like C-terminal domain-containing protein</fullName>
    </recommendedName>
</protein>
<dbReference type="EMBL" id="JABEYC010000129">
    <property type="protein sequence ID" value="KAF4982284.1"/>
    <property type="molecule type" value="Genomic_DNA"/>
</dbReference>
<keyword evidence="3" id="KW-1185">Reference proteome</keyword>
<dbReference type="PANTHER" id="PTHR28037:SF1">
    <property type="entry name" value="ALCOHOL O-ACETYLTRANSFERASE 1-RELATED"/>
    <property type="match status" value="1"/>
</dbReference>
<feature type="domain" description="Glutathione S-transferase UstS-like C-terminal" evidence="1">
    <location>
        <begin position="622"/>
        <end position="726"/>
    </location>
</feature>
<organism evidence="2 3">
    <name type="scientific">Fusarium zealandicum</name>
    <dbReference type="NCBI Taxonomy" id="1053134"/>
    <lineage>
        <taxon>Eukaryota</taxon>
        <taxon>Fungi</taxon>
        <taxon>Dikarya</taxon>
        <taxon>Ascomycota</taxon>
        <taxon>Pezizomycotina</taxon>
        <taxon>Sordariomycetes</taxon>
        <taxon>Hypocreomycetidae</taxon>
        <taxon>Hypocreales</taxon>
        <taxon>Nectriaceae</taxon>
        <taxon>Fusarium</taxon>
        <taxon>Fusarium staphyleae species complex</taxon>
    </lineage>
</organism>
<dbReference type="InterPro" id="IPR036282">
    <property type="entry name" value="Glutathione-S-Trfase_C_sf"/>
</dbReference>
<dbReference type="Gene3D" id="1.20.1050.10">
    <property type="match status" value="1"/>
</dbReference>
<reference evidence="2" key="1">
    <citation type="journal article" date="2020" name="BMC Genomics">
        <title>Correction to: Identification and distribution of gene clusters required for synthesis of sphingolipid metabolism inhibitors in diverse species of the filamentous fungus Fusarium.</title>
        <authorList>
            <person name="Kim H.S."/>
            <person name="Lohmar J.M."/>
            <person name="Busman M."/>
            <person name="Brown D.W."/>
            <person name="Naumann T.A."/>
            <person name="Divon H.H."/>
            <person name="Lysoe E."/>
            <person name="Uhlig S."/>
            <person name="Proctor R.H."/>
        </authorList>
    </citation>
    <scope>NUCLEOTIDE SEQUENCE</scope>
    <source>
        <strain evidence="2">NRRL 22465</strain>
    </source>
</reference>
<dbReference type="AlphaFoldDB" id="A0A8H4US95"/>
<evidence type="ECO:0000313" key="2">
    <source>
        <dbReference type="EMBL" id="KAF4982284.1"/>
    </source>
</evidence>
<dbReference type="Gene3D" id="3.40.30.10">
    <property type="entry name" value="Glutaredoxin"/>
    <property type="match status" value="1"/>
</dbReference>
<dbReference type="OrthoDB" id="2150604at2759"/>
<comment type="caution">
    <text evidence="2">The sequence shown here is derived from an EMBL/GenBank/DDBJ whole genome shotgun (WGS) entry which is preliminary data.</text>
</comment>
<dbReference type="Proteomes" id="UP000635477">
    <property type="component" value="Unassembled WGS sequence"/>
</dbReference>
<dbReference type="PANTHER" id="PTHR28037">
    <property type="entry name" value="ALCOHOL O-ACETYLTRANSFERASE 1-RELATED"/>
    <property type="match status" value="1"/>
</dbReference>
<evidence type="ECO:0000259" key="1">
    <source>
        <dbReference type="Pfam" id="PF22041"/>
    </source>
</evidence>
<evidence type="ECO:0000313" key="3">
    <source>
        <dbReference type="Proteomes" id="UP000635477"/>
    </source>
</evidence>
<reference evidence="2" key="2">
    <citation type="submission" date="2020-05" db="EMBL/GenBank/DDBJ databases">
        <authorList>
            <person name="Kim H.-S."/>
            <person name="Proctor R.H."/>
            <person name="Brown D.W."/>
        </authorList>
    </citation>
    <scope>NUCLEOTIDE SEQUENCE</scope>
    <source>
        <strain evidence="2">NRRL 22465</strain>
    </source>
</reference>
<gene>
    <name evidence="2" type="ORF">FZEAL_2070</name>
</gene>
<dbReference type="InterPro" id="IPR052058">
    <property type="entry name" value="Alcohol_O-acetyltransferase"/>
</dbReference>
<proteinExistence type="predicted"/>
<sequence length="751" mass="84405">MTDVKSHTAPATWYTVVRPSNFVDRLFYVQHKVGAQANVLVSAHYAPRASAGDNRLSKDAVYSAARAVLEKYPELSLIAIPQLSANGKSHTLQLAALHEIDLDTCVQFLDDEEPAAKPQVIEKLHNEWLWSDDEVNYREPWWKIVVLGGQEVIFVFHHTICDGRFGYFFHREFLAAVNSFNEKHTLSSKIIKIDPERVRLSKEVEQFWTSRTSALRVFPFYIILLLFRLLLGSKLPFTNLPKPRPYSDSFLAKAGPENRTKTRIATLRISAARMRRIIAACRENKATFTPLFAIMMQATLACDVYPEAKVAILNCVFDLRRLYPQEEDPLSSGRLLQCGGSSRKFTWLEGYRRIFPPGSTDKIGNKAEAKKPQVDVEGAWRLVRGYRASIAKSFEGKEPPPIAEFRAANGTSDDLEGIAKSTFPALGTYLNNCIQVSNIGVFATSDPEGPWRIDDIGFSAATVNGNISCSISFNVAGVEGGDTVINATYEDGILSEEMVSVPLIKQLHQHLKGSQHHVLQYLYSIRHPHQDTRRVLVDEHLEEALTTRLNGLNILTSRRDLISSSVPPNESEPQFTLPTVQMPDGSYVMDSYKIADILEEKYPEPSVFLNTPVQLRFRALMIKFMGELMPIYVPGIAQNVLGDESLDFFLASRKEDIGMSLDEYRKQHGPGAFGRAEPFAREITALLNETSSGPYFLGDVVSYADFMWAAILLFFKCLGDEEYEEVLKRSGDAEAHVKFLDALGSWTERND</sequence>
<name>A0A8H4US95_9HYPO</name>
<dbReference type="CDD" id="cd00299">
    <property type="entry name" value="GST_C_family"/>
    <property type="match status" value="1"/>
</dbReference>
<dbReference type="InterPro" id="IPR054416">
    <property type="entry name" value="GST_UstS-like_C"/>
</dbReference>
<dbReference type="Pfam" id="PF07247">
    <property type="entry name" value="AATase"/>
    <property type="match status" value="1"/>
</dbReference>
<dbReference type="InterPro" id="IPR010828">
    <property type="entry name" value="Atf2/Sli1-like"/>
</dbReference>